<comment type="caution">
    <text evidence="1">The sequence shown here is derived from an EMBL/GenBank/DDBJ whole genome shotgun (WGS) entry which is preliminary data.</text>
</comment>
<keyword evidence="2" id="KW-1185">Reference proteome</keyword>
<dbReference type="RefSeq" id="WP_161005764.1">
    <property type="nucleotide sequence ID" value="NZ_WWCN01000003.1"/>
</dbReference>
<protein>
    <submittedName>
        <fullName evidence="1">RimK family alpha-L-glutamate ligase</fullName>
    </submittedName>
</protein>
<dbReference type="Proteomes" id="UP000479335">
    <property type="component" value="Unassembled WGS sequence"/>
</dbReference>
<proteinExistence type="predicted"/>
<keyword evidence="1" id="KW-0436">Ligase</keyword>
<sequence length="404" mass="44836">MTFDANTIGQHNAPLIGVAPLMRRAFAGEDLTPIGQILLQRAQTYPNDGQAYMDFSTVLQLTGNRDDALAVQAEAIMLQQHYTLPSPQPGLTLLVLMGPGDLMANTPVEFLVEDSDVTLELLYLRADEEFPDEVPDHHVMLVAVAESEANQPLLERLAEYVSDWPRPVINRPERIRKLSRDGVCAALQGAPGIEMPLSVRVGRYTLFKVASREQPIEALLGDGGFPLIVRPLGSHAGTNLEKVDTPAQLGKYLNEVKGEQFYISRFVDYRSADGLFRKYRVALVDGKPYICHYAISERWMIHYLNAGMTNSPDKRAEEAACMAGFDDGFAVRHKTALEAINQRMGLPYLGIDCAEMPNGDLLIFEVDNAMIVHAMDPEDMFPYKAPAMQRVFNAFRNLLGRAAA</sequence>
<gene>
    <name evidence="1" type="ORF">GTP46_06340</name>
</gene>
<name>A0A6L8K426_9BURK</name>
<evidence type="ECO:0000313" key="1">
    <source>
        <dbReference type="EMBL" id="MYM22259.1"/>
    </source>
</evidence>
<dbReference type="EMBL" id="WWCN01000003">
    <property type="protein sequence ID" value="MYM22259.1"/>
    <property type="molecule type" value="Genomic_DNA"/>
</dbReference>
<accession>A0A6L8K426</accession>
<organism evidence="1 2">
    <name type="scientific">Duganella flavida</name>
    <dbReference type="NCBI Taxonomy" id="2692175"/>
    <lineage>
        <taxon>Bacteria</taxon>
        <taxon>Pseudomonadati</taxon>
        <taxon>Pseudomonadota</taxon>
        <taxon>Betaproteobacteria</taxon>
        <taxon>Burkholderiales</taxon>
        <taxon>Oxalobacteraceae</taxon>
        <taxon>Telluria group</taxon>
        <taxon>Duganella</taxon>
    </lineage>
</organism>
<dbReference type="GO" id="GO:0016874">
    <property type="term" value="F:ligase activity"/>
    <property type="evidence" value="ECO:0007669"/>
    <property type="project" value="UniProtKB-KW"/>
</dbReference>
<dbReference type="SUPFAM" id="SSF56059">
    <property type="entry name" value="Glutathione synthetase ATP-binding domain-like"/>
    <property type="match status" value="1"/>
</dbReference>
<evidence type="ECO:0000313" key="2">
    <source>
        <dbReference type="Proteomes" id="UP000479335"/>
    </source>
</evidence>
<dbReference type="AlphaFoldDB" id="A0A6L8K426"/>
<reference evidence="1 2" key="1">
    <citation type="submission" date="2019-12" db="EMBL/GenBank/DDBJ databases">
        <title>Novel species isolated from a subtropical stream in China.</title>
        <authorList>
            <person name="Lu H."/>
        </authorList>
    </citation>
    <scope>NUCLEOTIDE SEQUENCE [LARGE SCALE GENOMIC DNA]</scope>
    <source>
        <strain evidence="1 2">FT135W</strain>
    </source>
</reference>